<gene>
    <name evidence="1" type="ORF">ACFO3F_08435</name>
</gene>
<name>A0ABV9DAI0_9MICO</name>
<dbReference type="RefSeq" id="WP_127572867.1">
    <property type="nucleotide sequence ID" value="NZ_CP033325.1"/>
</dbReference>
<dbReference type="EMBL" id="JBHSGF010000005">
    <property type="protein sequence ID" value="MFC4555273.1"/>
    <property type="molecule type" value="Genomic_DNA"/>
</dbReference>
<keyword evidence="2" id="KW-1185">Reference proteome</keyword>
<comment type="caution">
    <text evidence="1">The sequence shown here is derived from an EMBL/GenBank/DDBJ whole genome shotgun (WGS) entry which is preliminary data.</text>
</comment>
<dbReference type="Proteomes" id="UP001595955">
    <property type="component" value="Unassembled WGS sequence"/>
</dbReference>
<evidence type="ECO:0000313" key="1">
    <source>
        <dbReference type="EMBL" id="MFC4555273.1"/>
    </source>
</evidence>
<proteinExistence type="predicted"/>
<protein>
    <submittedName>
        <fullName evidence="1">Uncharacterized protein</fullName>
    </submittedName>
</protein>
<sequence>MHSNPYVRFLPARQWRRHDVHLALARRTDAVAATCLLDPSDWQAFSSRRGRDPAKLSVRVLSRAAGPTHLVVLRKCDHFPVEEPGLSDLVTAVDELAQDPRNAQV</sequence>
<reference evidence="2" key="1">
    <citation type="journal article" date="2019" name="Int. J. Syst. Evol. Microbiol.">
        <title>The Global Catalogue of Microorganisms (GCM) 10K type strain sequencing project: providing services to taxonomists for standard genome sequencing and annotation.</title>
        <authorList>
            <consortium name="The Broad Institute Genomics Platform"/>
            <consortium name="The Broad Institute Genome Sequencing Center for Infectious Disease"/>
            <person name="Wu L."/>
            <person name="Ma J."/>
        </authorList>
    </citation>
    <scope>NUCLEOTIDE SEQUENCE [LARGE SCALE GENOMIC DNA]</scope>
    <source>
        <strain evidence="2">JCM 3369</strain>
    </source>
</reference>
<organism evidence="1 2">
    <name type="scientific">Georgenia faecalis</name>
    <dbReference type="NCBI Taxonomy" id="2483799"/>
    <lineage>
        <taxon>Bacteria</taxon>
        <taxon>Bacillati</taxon>
        <taxon>Actinomycetota</taxon>
        <taxon>Actinomycetes</taxon>
        <taxon>Micrococcales</taxon>
        <taxon>Bogoriellaceae</taxon>
        <taxon>Georgenia</taxon>
    </lineage>
</organism>
<evidence type="ECO:0000313" key="2">
    <source>
        <dbReference type="Proteomes" id="UP001595955"/>
    </source>
</evidence>
<accession>A0ABV9DAI0</accession>